<dbReference type="Pfam" id="PF04082">
    <property type="entry name" value="Fungal_trans"/>
    <property type="match status" value="1"/>
</dbReference>
<evidence type="ECO:0000313" key="6">
    <source>
        <dbReference type="EMBL" id="KAF3010997.1"/>
    </source>
</evidence>
<name>A0A9P4WBL6_CURKU</name>
<dbReference type="GO" id="GO:0006351">
    <property type="term" value="P:DNA-templated transcription"/>
    <property type="evidence" value="ECO:0007669"/>
    <property type="project" value="InterPro"/>
</dbReference>
<keyword evidence="7" id="KW-1185">Reference proteome</keyword>
<dbReference type="InterPro" id="IPR007219">
    <property type="entry name" value="XnlR_reg_dom"/>
</dbReference>
<dbReference type="CDD" id="cd12148">
    <property type="entry name" value="fungal_TF_MHR"/>
    <property type="match status" value="1"/>
</dbReference>
<comment type="caution">
    <text evidence="6">The sequence shown here is derived from an EMBL/GenBank/DDBJ whole genome shotgun (WGS) entry which is preliminary data.</text>
</comment>
<evidence type="ECO:0000259" key="5">
    <source>
        <dbReference type="SMART" id="SM00906"/>
    </source>
</evidence>
<dbReference type="InterPro" id="IPR051127">
    <property type="entry name" value="Fungal_SecMet_Regulators"/>
</dbReference>
<keyword evidence="1" id="KW-0805">Transcription regulation</keyword>
<evidence type="ECO:0000256" key="3">
    <source>
        <dbReference type="ARBA" id="ARBA00023163"/>
    </source>
</evidence>
<dbReference type="PANTHER" id="PTHR47424:SF3">
    <property type="entry name" value="REGULATORY PROTEIN GAL4"/>
    <property type="match status" value="1"/>
</dbReference>
<dbReference type="EMBL" id="SWKU01000001">
    <property type="protein sequence ID" value="KAF3010997.1"/>
    <property type="molecule type" value="Genomic_DNA"/>
</dbReference>
<dbReference type="Proteomes" id="UP000801428">
    <property type="component" value="Unassembled WGS sequence"/>
</dbReference>
<evidence type="ECO:0000256" key="1">
    <source>
        <dbReference type="ARBA" id="ARBA00023015"/>
    </source>
</evidence>
<dbReference type="PANTHER" id="PTHR47424">
    <property type="entry name" value="REGULATORY PROTEIN GAL4"/>
    <property type="match status" value="1"/>
</dbReference>
<keyword evidence="2" id="KW-0238">DNA-binding</keyword>
<keyword evidence="4" id="KW-0539">Nucleus</keyword>
<dbReference type="GO" id="GO:0000435">
    <property type="term" value="P:positive regulation of transcription from RNA polymerase II promoter by galactose"/>
    <property type="evidence" value="ECO:0007669"/>
    <property type="project" value="TreeGrafter"/>
</dbReference>
<keyword evidence="3" id="KW-0804">Transcription</keyword>
<organism evidence="6 7">
    <name type="scientific">Curvularia kusanoi</name>
    <name type="common">Cochliobolus kusanoi</name>
    <dbReference type="NCBI Taxonomy" id="90978"/>
    <lineage>
        <taxon>Eukaryota</taxon>
        <taxon>Fungi</taxon>
        <taxon>Dikarya</taxon>
        <taxon>Ascomycota</taxon>
        <taxon>Pezizomycotina</taxon>
        <taxon>Dothideomycetes</taxon>
        <taxon>Pleosporomycetidae</taxon>
        <taxon>Pleosporales</taxon>
        <taxon>Pleosporineae</taxon>
        <taxon>Pleosporaceae</taxon>
        <taxon>Curvularia</taxon>
    </lineage>
</organism>
<dbReference type="GO" id="GO:0008270">
    <property type="term" value="F:zinc ion binding"/>
    <property type="evidence" value="ECO:0007669"/>
    <property type="project" value="InterPro"/>
</dbReference>
<evidence type="ECO:0000256" key="2">
    <source>
        <dbReference type="ARBA" id="ARBA00023125"/>
    </source>
</evidence>
<gene>
    <name evidence="6" type="ORF">E8E13_010713</name>
</gene>
<dbReference type="GO" id="GO:0005634">
    <property type="term" value="C:nucleus"/>
    <property type="evidence" value="ECO:0007669"/>
    <property type="project" value="TreeGrafter"/>
</dbReference>
<dbReference type="GO" id="GO:0000981">
    <property type="term" value="F:DNA-binding transcription factor activity, RNA polymerase II-specific"/>
    <property type="evidence" value="ECO:0007669"/>
    <property type="project" value="TreeGrafter"/>
</dbReference>
<dbReference type="SMART" id="SM00906">
    <property type="entry name" value="Fungal_trans"/>
    <property type="match status" value="1"/>
</dbReference>
<proteinExistence type="predicted"/>
<evidence type="ECO:0000313" key="7">
    <source>
        <dbReference type="Proteomes" id="UP000801428"/>
    </source>
</evidence>
<dbReference type="AlphaFoldDB" id="A0A9P4WBL6"/>
<evidence type="ECO:0000256" key="4">
    <source>
        <dbReference type="ARBA" id="ARBA00023242"/>
    </source>
</evidence>
<dbReference type="GO" id="GO:0000978">
    <property type="term" value="F:RNA polymerase II cis-regulatory region sequence-specific DNA binding"/>
    <property type="evidence" value="ECO:0007669"/>
    <property type="project" value="TreeGrafter"/>
</dbReference>
<accession>A0A9P4WBL6</accession>
<reference evidence="6" key="1">
    <citation type="submission" date="2019-04" db="EMBL/GenBank/DDBJ databases">
        <title>Sequencing of skin fungus with MAO and IRED activity.</title>
        <authorList>
            <person name="Marsaioli A.J."/>
            <person name="Bonatto J.M.C."/>
            <person name="Reis Junior O."/>
        </authorList>
    </citation>
    <scope>NUCLEOTIDE SEQUENCE</scope>
    <source>
        <strain evidence="6">30M1</strain>
    </source>
</reference>
<protein>
    <recommendedName>
        <fullName evidence="5">Xylanolytic transcriptional activator regulatory domain-containing protein</fullName>
    </recommendedName>
</protein>
<dbReference type="OrthoDB" id="3364175at2759"/>
<feature type="domain" description="Xylanolytic transcriptional activator regulatory" evidence="5">
    <location>
        <begin position="188"/>
        <end position="265"/>
    </location>
</feature>
<sequence>MGQTLGANEAPLQTVQQINQSPDMISQKFASADARILDGHMNGSVASVPPANDVKPPRLSKLPISGGEGHGELVLPPHDEIMPLVESFFRYFHTLTPILHEPTVRAQIMGALPLPTDRGSRVLFYMIFATGAFDSALEGDIDNSGEQYYEKARAALQEDLLLGGSLTLVQGLTIMAIWLQRISRPNAGYVCLGLAIRMAITLGIHVSTPNNKNGGLTVLESEMRHRTYWGLVALETGHCMTYGRPHGFNLHSLSTARLPINTDDGLLTVSTSVAPTDVDRVTLYTALINQAWLSEMASHSLDRLSRSLPSPTAEQIKWCGDQFREQLAALPSYMQPGAPGPYKFARAVQTWRARDYQSILYRPVLLSAAWNTSGLASSDENVKQVIE</sequence>